<reference evidence="4" key="1">
    <citation type="submission" date="2025-08" db="UniProtKB">
        <authorList>
            <consortium name="RefSeq"/>
        </authorList>
    </citation>
    <scope>IDENTIFICATION</scope>
    <source>
        <tissue evidence="4">Whole Larva</tissue>
    </source>
</reference>
<dbReference type="Proteomes" id="UP000695000">
    <property type="component" value="Unplaced"/>
</dbReference>
<evidence type="ECO:0000256" key="2">
    <source>
        <dbReference type="SAM" id="SignalP"/>
    </source>
</evidence>
<feature type="compositionally biased region" description="Low complexity" evidence="1">
    <location>
        <begin position="307"/>
        <end position="325"/>
    </location>
</feature>
<feature type="region of interest" description="Disordered" evidence="1">
    <location>
        <begin position="291"/>
        <end position="326"/>
    </location>
</feature>
<dbReference type="RefSeq" id="XP_017771857.1">
    <property type="nucleotide sequence ID" value="XM_017916368.1"/>
</dbReference>
<feature type="region of interest" description="Disordered" evidence="1">
    <location>
        <begin position="115"/>
        <end position="138"/>
    </location>
</feature>
<organism evidence="3 4">
    <name type="scientific">Nicrophorus vespilloides</name>
    <name type="common">Boreal carrion beetle</name>
    <dbReference type="NCBI Taxonomy" id="110193"/>
    <lineage>
        <taxon>Eukaryota</taxon>
        <taxon>Metazoa</taxon>
        <taxon>Ecdysozoa</taxon>
        <taxon>Arthropoda</taxon>
        <taxon>Hexapoda</taxon>
        <taxon>Insecta</taxon>
        <taxon>Pterygota</taxon>
        <taxon>Neoptera</taxon>
        <taxon>Endopterygota</taxon>
        <taxon>Coleoptera</taxon>
        <taxon>Polyphaga</taxon>
        <taxon>Staphyliniformia</taxon>
        <taxon>Silphidae</taxon>
        <taxon>Nicrophorinae</taxon>
        <taxon>Nicrophorus</taxon>
    </lineage>
</organism>
<evidence type="ECO:0000313" key="4">
    <source>
        <dbReference type="RefSeq" id="XP_017771857.1"/>
    </source>
</evidence>
<evidence type="ECO:0000256" key="1">
    <source>
        <dbReference type="SAM" id="MobiDB-lite"/>
    </source>
</evidence>
<feature type="signal peptide" evidence="2">
    <location>
        <begin position="1"/>
        <end position="16"/>
    </location>
</feature>
<name>A0ABM1MBA7_NICVS</name>
<gene>
    <name evidence="4" type="primary">LOC108559191</name>
</gene>
<keyword evidence="2" id="KW-0732">Signal</keyword>
<feature type="chain" id="PRO_5045782370" evidence="2">
    <location>
        <begin position="17"/>
        <end position="485"/>
    </location>
</feature>
<feature type="compositionally biased region" description="Low complexity" evidence="1">
    <location>
        <begin position="123"/>
        <end position="135"/>
    </location>
</feature>
<evidence type="ECO:0000313" key="3">
    <source>
        <dbReference type="Proteomes" id="UP000695000"/>
    </source>
</evidence>
<sequence length="485" mass="54837">MKSSLIFVILCAGIRAYEEDVPRFFTNGHAGFQFFHAQDNDNHQQHRKPVTQTGNELNGFKTIKRPQFVYTNSIRRKDQVANVDYVNGKNDDLRSDSSKEVANVLDSTTKKTPQTITVDGIDSSSSTRRTTSSTTAPSRVEDLLVSEPCTIAANEPKDKSQSKHNRLNVKLIARNQSRITTRLPSVKSTTVKNLVITTEPHEFSSQGVIKVTVLRDEPEVVTRRVSLKSTTTDDNKVPIATTEVTRKMPHVENETFKLTTLTIDKPETATTETSPKPTTATTMKPTVIKKNTSTTARPKTVTRRKTNNNNLRTTTTTESPSSLKTPEVDNDIIATTTSKPTTPKVTRTKFFNRNQNKFVPKPQENSVLNRVEVMEKRKKIYTGYIRKFNTTASANPTRKPITRRTVPTPPHKFFARTTLSTMTTSRSTLKPNKDLYARKPSEKFMQLRQGNKEKSQVEDGISALRKRHLNSLNYFRQHSLNFAKH</sequence>
<dbReference type="GeneID" id="108559191"/>
<protein>
    <submittedName>
        <fullName evidence="4">Mucin-5AC-like</fullName>
    </submittedName>
</protein>
<accession>A0ABM1MBA7</accession>
<keyword evidence="3" id="KW-1185">Reference proteome</keyword>
<proteinExistence type="predicted"/>